<gene>
    <name evidence="5" type="ORF">LZC94_13360</name>
</gene>
<feature type="compositionally biased region" description="Basic residues" evidence="3">
    <location>
        <begin position="204"/>
        <end position="214"/>
    </location>
</feature>
<proteinExistence type="predicted"/>
<evidence type="ECO:0000313" key="6">
    <source>
        <dbReference type="Proteomes" id="UP001370348"/>
    </source>
</evidence>
<dbReference type="InterPro" id="IPR009057">
    <property type="entry name" value="Homeodomain-like_sf"/>
</dbReference>
<dbReference type="InterPro" id="IPR036271">
    <property type="entry name" value="Tet_transcr_reg_TetR-rel_C_sf"/>
</dbReference>
<accession>A0ABZ2M6W0</accession>
<dbReference type="SUPFAM" id="SSF48498">
    <property type="entry name" value="Tetracyclin repressor-like, C-terminal domain"/>
    <property type="match status" value="1"/>
</dbReference>
<evidence type="ECO:0000256" key="3">
    <source>
        <dbReference type="SAM" id="MobiDB-lite"/>
    </source>
</evidence>
<feature type="domain" description="HTH tetR-type" evidence="4">
    <location>
        <begin position="9"/>
        <end position="69"/>
    </location>
</feature>
<keyword evidence="6" id="KW-1185">Reference proteome</keyword>
<evidence type="ECO:0000256" key="2">
    <source>
        <dbReference type="PROSITE-ProRule" id="PRU00335"/>
    </source>
</evidence>
<evidence type="ECO:0000313" key="5">
    <source>
        <dbReference type="EMBL" id="WXB18238.1"/>
    </source>
</evidence>
<organism evidence="5 6">
    <name type="scientific">Pendulispora albinea</name>
    <dbReference type="NCBI Taxonomy" id="2741071"/>
    <lineage>
        <taxon>Bacteria</taxon>
        <taxon>Pseudomonadati</taxon>
        <taxon>Myxococcota</taxon>
        <taxon>Myxococcia</taxon>
        <taxon>Myxococcales</taxon>
        <taxon>Sorangiineae</taxon>
        <taxon>Pendulisporaceae</taxon>
        <taxon>Pendulispora</taxon>
    </lineage>
</organism>
<evidence type="ECO:0000256" key="1">
    <source>
        <dbReference type="ARBA" id="ARBA00023125"/>
    </source>
</evidence>
<reference evidence="5 6" key="1">
    <citation type="submission" date="2021-12" db="EMBL/GenBank/DDBJ databases">
        <title>Discovery of the Pendulisporaceae a myxobacterial family with distinct sporulation behavior and unique specialized metabolism.</title>
        <authorList>
            <person name="Garcia R."/>
            <person name="Popoff A."/>
            <person name="Bader C.D."/>
            <person name="Loehr J."/>
            <person name="Walesch S."/>
            <person name="Walt C."/>
            <person name="Boldt J."/>
            <person name="Bunk B."/>
            <person name="Haeckl F.J.F.P.J."/>
            <person name="Gunesch A.P."/>
            <person name="Birkelbach J."/>
            <person name="Nuebel U."/>
            <person name="Pietschmann T."/>
            <person name="Bach T."/>
            <person name="Mueller R."/>
        </authorList>
    </citation>
    <scope>NUCLEOTIDE SEQUENCE [LARGE SCALE GENOMIC DNA]</scope>
    <source>
        <strain evidence="5 6">MSr11954</strain>
    </source>
</reference>
<dbReference type="SUPFAM" id="SSF46689">
    <property type="entry name" value="Homeodomain-like"/>
    <property type="match status" value="1"/>
</dbReference>
<dbReference type="PANTHER" id="PTHR30055:SF228">
    <property type="entry name" value="TRANSCRIPTIONAL REGULATOR-RELATED"/>
    <property type="match status" value="1"/>
</dbReference>
<sequence length="221" mass="24564">MPGEKLAEDERREQILNATWIVALRDGLERVTARRVATEAGTSPGLIYFHFGTMDDLLLVLLDRLLALAFDARETPKIAVLPTALERLSAMIEDEVRNILAQTRAIELFYAFWFGSRNPVFRHRIERALQRQQRAFEPVCAQALIELGHPKGVSASSLAATLVTFGQGLAFQLQRDPNGYNAAAIIAATRTLMMARAPSERPRAKSSPRRKSPVRKGGSMP</sequence>
<dbReference type="PANTHER" id="PTHR30055">
    <property type="entry name" value="HTH-TYPE TRANSCRIPTIONAL REGULATOR RUTR"/>
    <property type="match status" value="1"/>
</dbReference>
<feature type="DNA-binding region" description="H-T-H motif" evidence="2">
    <location>
        <begin position="32"/>
        <end position="51"/>
    </location>
</feature>
<dbReference type="InterPro" id="IPR001647">
    <property type="entry name" value="HTH_TetR"/>
</dbReference>
<protein>
    <submittedName>
        <fullName evidence="5">TetR family transcriptional regulator</fullName>
    </submittedName>
</protein>
<name>A0ABZ2M6W0_9BACT</name>
<dbReference type="InterPro" id="IPR050109">
    <property type="entry name" value="HTH-type_TetR-like_transc_reg"/>
</dbReference>
<dbReference type="Gene3D" id="1.10.357.10">
    <property type="entry name" value="Tetracycline Repressor, domain 2"/>
    <property type="match status" value="1"/>
</dbReference>
<dbReference type="PROSITE" id="PS50977">
    <property type="entry name" value="HTH_TETR_2"/>
    <property type="match status" value="1"/>
</dbReference>
<dbReference type="RefSeq" id="WP_394827880.1">
    <property type="nucleotide sequence ID" value="NZ_CP089984.1"/>
</dbReference>
<dbReference type="Pfam" id="PF00440">
    <property type="entry name" value="TetR_N"/>
    <property type="match status" value="1"/>
</dbReference>
<evidence type="ECO:0000259" key="4">
    <source>
        <dbReference type="PROSITE" id="PS50977"/>
    </source>
</evidence>
<feature type="region of interest" description="Disordered" evidence="3">
    <location>
        <begin position="196"/>
        <end position="221"/>
    </location>
</feature>
<dbReference type="Proteomes" id="UP001370348">
    <property type="component" value="Chromosome"/>
</dbReference>
<dbReference type="EMBL" id="CP089984">
    <property type="protein sequence ID" value="WXB18238.1"/>
    <property type="molecule type" value="Genomic_DNA"/>
</dbReference>
<keyword evidence="1 2" id="KW-0238">DNA-binding</keyword>